<name>A0A8S1IXT7_9CHLO</name>
<dbReference type="GO" id="GO:0005770">
    <property type="term" value="C:late endosome"/>
    <property type="evidence" value="ECO:0007669"/>
    <property type="project" value="UniProtKB-UniRule"/>
</dbReference>
<dbReference type="PANTHER" id="PTHR12616">
    <property type="entry name" value="VACUOLAR PROTEIN SORTING VPS41"/>
    <property type="match status" value="1"/>
</dbReference>
<dbReference type="Pfam" id="PF23556">
    <property type="entry name" value="TPR_Vps41"/>
    <property type="match status" value="1"/>
</dbReference>
<dbReference type="EMBL" id="CAJHUC010001144">
    <property type="protein sequence ID" value="CAD7699980.1"/>
    <property type="molecule type" value="Genomic_DNA"/>
</dbReference>
<comment type="function">
    <text evidence="4">Required for vacuolar assembly and vacuolar traffic.</text>
</comment>
<dbReference type="InterPro" id="IPR016902">
    <property type="entry name" value="Vps41"/>
</dbReference>
<feature type="repeat" description="CHCR" evidence="5">
    <location>
        <begin position="617"/>
        <end position="774"/>
    </location>
</feature>
<keyword evidence="2 4" id="KW-0813">Transport</keyword>
<dbReference type="GO" id="GO:0030897">
    <property type="term" value="C:HOPS complex"/>
    <property type="evidence" value="ECO:0007669"/>
    <property type="project" value="UniProtKB-UniRule"/>
</dbReference>
<dbReference type="Proteomes" id="UP000708148">
    <property type="component" value="Unassembled WGS sequence"/>
</dbReference>
<comment type="similarity">
    <text evidence="1 4">Belongs to the VPS41 family.</text>
</comment>
<organism evidence="8 9">
    <name type="scientific">Ostreobium quekettii</name>
    <dbReference type="NCBI Taxonomy" id="121088"/>
    <lineage>
        <taxon>Eukaryota</taxon>
        <taxon>Viridiplantae</taxon>
        <taxon>Chlorophyta</taxon>
        <taxon>core chlorophytes</taxon>
        <taxon>Ulvophyceae</taxon>
        <taxon>TCBD clade</taxon>
        <taxon>Bryopsidales</taxon>
        <taxon>Ostreobineae</taxon>
        <taxon>Ostreobiaceae</taxon>
        <taxon>Ostreobium</taxon>
    </lineage>
</organism>
<evidence type="ECO:0000256" key="1">
    <source>
        <dbReference type="ARBA" id="ARBA00009582"/>
    </source>
</evidence>
<comment type="caution">
    <text evidence="8">The sequence shown here is derived from an EMBL/GenBank/DDBJ whole genome shotgun (WGS) entry which is preliminary data.</text>
</comment>
<dbReference type="Pfam" id="PF23411">
    <property type="entry name" value="Beta-prop_Vps41"/>
    <property type="match status" value="1"/>
</dbReference>
<dbReference type="InterPro" id="IPR045111">
    <property type="entry name" value="Vps41/Vps8"/>
</dbReference>
<dbReference type="PROSITE" id="PS50236">
    <property type="entry name" value="CHCR"/>
    <property type="match status" value="1"/>
</dbReference>
<gene>
    <name evidence="8" type="ORF">OSTQU699_LOCUS5337</name>
</gene>
<protein>
    <recommendedName>
        <fullName evidence="4">Vacuolar protein sorting-associated protein 41 homolog</fullName>
    </recommendedName>
</protein>
<feature type="domain" description="Vps41 beta-propeller" evidence="7">
    <location>
        <begin position="41"/>
        <end position="354"/>
    </location>
</feature>
<dbReference type="SMART" id="SM00320">
    <property type="entry name" value="WD40"/>
    <property type="match status" value="1"/>
</dbReference>
<evidence type="ECO:0000256" key="4">
    <source>
        <dbReference type="PIRNR" id="PIRNR028921"/>
    </source>
</evidence>
<dbReference type="PANTHER" id="PTHR12616:SF1">
    <property type="entry name" value="VACUOLAR PROTEIN SORTING-ASSOCIATED PROTEIN 41 HOMOLOG"/>
    <property type="match status" value="1"/>
</dbReference>
<dbReference type="InterPro" id="IPR057780">
    <property type="entry name" value="Beta-prop_Vps41"/>
</dbReference>
<evidence type="ECO:0000256" key="6">
    <source>
        <dbReference type="SAM" id="MobiDB-lite"/>
    </source>
</evidence>
<accession>A0A8S1IXT7</accession>
<feature type="compositionally biased region" description="Acidic residues" evidence="6">
    <location>
        <begin position="19"/>
        <end position="38"/>
    </location>
</feature>
<evidence type="ECO:0000256" key="5">
    <source>
        <dbReference type="PROSITE-ProRule" id="PRU01006"/>
    </source>
</evidence>
<dbReference type="OrthoDB" id="244107at2759"/>
<dbReference type="Gene3D" id="1.25.40.10">
    <property type="entry name" value="Tetratricopeptide repeat domain"/>
    <property type="match status" value="1"/>
</dbReference>
<dbReference type="Gene3D" id="2.130.10.10">
    <property type="entry name" value="YVTN repeat-like/Quinoprotein amine dehydrogenase"/>
    <property type="match status" value="1"/>
</dbReference>
<dbReference type="InterPro" id="IPR011990">
    <property type="entry name" value="TPR-like_helical_dom_sf"/>
</dbReference>
<evidence type="ECO:0000256" key="2">
    <source>
        <dbReference type="ARBA" id="ARBA00022448"/>
    </source>
</evidence>
<dbReference type="GO" id="GO:0016236">
    <property type="term" value="P:macroautophagy"/>
    <property type="evidence" value="ECO:0007669"/>
    <property type="project" value="TreeGrafter"/>
</dbReference>
<reference evidence="8" key="1">
    <citation type="submission" date="2020-12" db="EMBL/GenBank/DDBJ databases">
        <authorList>
            <person name="Iha C."/>
        </authorList>
    </citation>
    <scope>NUCLEOTIDE SEQUENCE</scope>
</reference>
<dbReference type="InterPro" id="IPR001680">
    <property type="entry name" value="WD40_rpt"/>
</dbReference>
<dbReference type="AlphaFoldDB" id="A0A8S1IXT7"/>
<dbReference type="InterPro" id="IPR015943">
    <property type="entry name" value="WD40/YVTN_repeat-like_dom_sf"/>
</dbReference>
<evidence type="ECO:0000256" key="3">
    <source>
        <dbReference type="ARBA" id="ARBA00022927"/>
    </source>
</evidence>
<feature type="region of interest" description="Disordered" evidence="6">
    <location>
        <begin position="1"/>
        <end position="41"/>
    </location>
</feature>
<keyword evidence="3 4" id="KW-0653">Protein transport</keyword>
<evidence type="ECO:0000313" key="8">
    <source>
        <dbReference type="EMBL" id="CAD7699980.1"/>
    </source>
</evidence>
<dbReference type="GO" id="GO:0006623">
    <property type="term" value="P:protein targeting to vacuole"/>
    <property type="evidence" value="ECO:0007669"/>
    <property type="project" value="InterPro"/>
</dbReference>
<dbReference type="GO" id="GO:0009267">
    <property type="term" value="P:cellular response to starvation"/>
    <property type="evidence" value="ECO:0007669"/>
    <property type="project" value="TreeGrafter"/>
</dbReference>
<sequence>MPAPAAVADGKAIRRQGDGDFDEGAMGEGEEGEEEEEEPRLKYQRLGSDVADILARDEASCLCVSDKMLVLGTHNGTVHLLSCAGDEVKCFDYHKAAVTGLSFDSATEYIASCSDDGTVVIRSLCSEELYTFNYQRPLKSIALDPRFSSRKTQEFVTGGVAGKLLLNSRGWLGKRDTVLHAGEGPIHIVRWAGSFIAWANDVGVKVYDSSSHKHIGSVDRPRGTHPSTRMQCQLFWETDNVLLIGWAHTISVASIQSPEPTSTVQCGVAILAKFDIDGIVSGIAPFGNDLAVLAYMTTLVDKPGQVDPKNGAHLKPCRPELRIITRENDEKSSDALSIGGFEHYVANDYSLTTWGSGQGGTNGRQMAGASPSGRSTQFVDWWTEGDEPLFYVVSSKEVVVAKPRDGSDRVNWLLTHRRYEKALKVAESLRKRDPDTYDQVVDRYMDHLFTKQRFEEAGKMCPKLLHHDYNRWERYIFHFAQRSQLHTLAKHIPTSNPTLKPAAYNMVLRTCVPFPAQHRRLLELVTVWPSTVYSVTALTKEVQQKVEALRGDKSVLMEVLAQLYQLQNMHANAVDIYIKLRWPSVFEYIVKHRLLPALNGKLTALISLNEDKALELLVENSEDMEPGRVVTELQAAMEVCKDDKDKRLHQKWEKWLFRYMDRLVKANPLAAPEFHQLLVELYADYDVASLMGFLRSSHQYPLDVAYEVCKKRGLVKEQVYVLGRMGNSNEALQLIIKELADMDQAIEFAKSQNDDELWDSLIDWAVGTAATTGDLLDHVGGMVDPLRVITQIPRGMEIANLRNRLVRIISDFRTQTSLQEGCSHLLRSDCVRLATRMYGEIRRALKVVHVCSHDAASPEEGAWYEYATTTGGLSPSVEPQLENVTVLDYAKPRQVAPGASSSGLLSRMTSGGPSRGGWIRMGFVEEKPGDLDDVTRFRYMKRAASLRKSHGSHKRLDLPSLV</sequence>
<evidence type="ECO:0000313" key="9">
    <source>
        <dbReference type="Proteomes" id="UP000708148"/>
    </source>
</evidence>
<dbReference type="InterPro" id="IPR000547">
    <property type="entry name" value="Clathrin_H-chain/VPS_repeat"/>
</dbReference>
<dbReference type="PIRSF" id="PIRSF028921">
    <property type="entry name" value="VPS41"/>
    <property type="match status" value="1"/>
</dbReference>
<dbReference type="InterPro" id="IPR036322">
    <property type="entry name" value="WD40_repeat_dom_sf"/>
</dbReference>
<keyword evidence="9" id="KW-1185">Reference proteome</keyword>
<dbReference type="GO" id="GO:0034058">
    <property type="term" value="P:endosomal vesicle fusion"/>
    <property type="evidence" value="ECO:0007669"/>
    <property type="project" value="UniProtKB-UniRule"/>
</dbReference>
<proteinExistence type="inferred from homology"/>
<dbReference type="SMART" id="SM00299">
    <property type="entry name" value="CLH"/>
    <property type="match status" value="1"/>
</dbReference>
<evidence type="ECO:0000259" key="7">
    <source>
        <dbReference type="Pfam" id="PF23411"/>
    </source>
</evidence>
<dbReference type="SUPFAM" id="SSF50978">
    <property type="entry name" value="WD40 repeat-like"/>
    <property type="match status" value="1"/>
</dbReference>